<dbReference type="InterPro" id="IPR004087">
    <property type="entry name" value="KH_dom"/>
</dbReference>
<evidence type="ECO:0000313" key="5">
    <source>
        <dbReference type="Proteomes" id="UP001152747"/>
    </source>
</evidence>
<dbReference type="Pfam" id="PF00013">
    <property type="entry name" value="KH_1"/>
    <property type="match status" value="1"/>
</dbReference>
<comment type="caution">
    <text evidence="4">The sequence shown here is derived from an EMBL/GenBank/DDBJ whole genome shotgun (WGS) entry which is preliminary data.</text>
</comment>
<dbReference type="PANTHER" id="PTHR22948">
    <property type="entry name" value="TUDOR DOMAIN CONTAINING PROTEIN"/>
    <property type="match status" value="1"/>
</dbReference>
<dbReference type="OrthoDB" id="10069557at2759"/>
<reference evidence="4" key="1">
    <citation type="submission" date="2022-11" db="EMBL/GenBank/DDBJ databases">
        <authorList>
            <person name="Kikuchi T."/>
        </authorList>
    </citation>
    <scope>NUCLEOTIDE SEQUENCE</scope>
    <source>
        <strain evidence="4">PS1010</strain>
    </source>
</reference>
<name>A0A9P1IFN5_9PELO</name>
<dbReference type="InterPro" id="IPR035437">
    <property type="entry name" value="SNase_OB-fold_sf"/>
</dbReference>
<feature type="domain" description="Tudor" evidence="3">
    <location>
        <begin position="361"/>
        <end position="419"/>
    </location>
</feature>
<dbReference type="SUPFAM" id="SSF54791">
    <property type="entry name" value="Eukaryotic type KH-domain (KH-domain type I)"/>
    <property type="match status" value="1"/>
</dbReference>
<dbReference type="InterPro" id="IPR050621">
    <property type="entry name" value="Tudor_domain_containing"/>
</dbReference>
<dbReference type="SMART" id="SM00322">
    <property type="entry name" value="KH"/>
    <property type="match status" value="1"/>
</dbReference>
<keyword evidence="1" id="KW-0694">RNA-binding</keyword>
<dbReference type="EMBL" id="CANHGI010000003">
    <property type="protein sequence ID" value="CAI5444797.1"/>
    <property type="molecule type" value="Genomic_DNA"/>
</dbReference>
<dbReference type="PROSITE" id="PS50084">
    <property type="entry name" value="KH_TYPE_1"/>
    <property type="match status" value="1"/>
</dbReference>
<organism evidence="4 5">
    <name type="scientific">Caenorhabditis angaria</name>
    <dbReference type="NCBI Taxonomy" id="860376"/>
    <lineage>
        <taxon>Eukaryota</taxon>
        <taxon>Metazoa</taxon>
        <taxon>Ecdysozoa</taxon>
        <taxon>Nematoda</taxon>
        <taxon>Chromadorea</taxon>
        <taxon>Rhabditida</taxon>
        <taxon>Rhabditina</taxon>
        <taxon>Rhabditomorpha</taxon>
        <taxon>Rhabditoidea</taxon>
        <taxon>Rhabditidae</taxon>
        <taxon>Peloderinae</taxon>
        <taxon>Caenorhabditis</taxon>
    </lineage>
</organism>
<accession>A0A9P1IFN5</accession>
<dbReference type="InterPro" id="IPR047367">
    <property type="entry name" value="Tudor_AKAP1"/>
</dbReference>
<dbReference type="InterPro" id="IPR004088">
    <property type="entry name" value="KH_dom_type_1"/>
</dbReference>
<dbReference type="AlphaFoldDB" id="A0A9P1IFN5"/>
<evidence type="ECO:0000313" key="4">
    <source>
        <dbReference type="EMBL" id="CAI5444797.1"/>
    </source>
</evidence>
<proteinExistence type="predicted"/>
<protein>
    <recommendedName>
        <fullName evidence="3">Tudor domain-containing protein</fullName>
    </recommendedName>
</protein>
<keyword evidence="5" id="KW-1185">Reference proteome</keyword>
<feature type="compositionally biased region" description="Low complexity" evidence="2">
    <location>
        <begin position="139"/>
        <end position="159"/>
    </location>
</feature>
<gene>
    <name evidence="4" type="ORF">CAMP_LOCUS7434</name>
</gene>
<dbReference type="PROSITE" id="PS50304">
    <property type="entry name" value="TUDOR"/>
    <property type="match status" value="1"/>
</dbReference>
<dbReference type="Pfam" id="PF00567">
    <property type="entry name" value="TUDOR"/>
    <property type="match status" value="1"/>
</dbReference>
<dbReference type="CDD" id="cd20407">
    <property type="entry name" value="Tudor_AKAP1"/>
    <property type="match status" value="1"/>
</dbReference>
<dbReference type="SUPFAM" id="SSF63748">
    <property type="entry name" value="Tudor/PWWP/MBT"/>
    <property type="match status" value="1"/>
</dbReference>
<dbReference type="GO" id="GO:0003723">
    <property type="term" value="F:RNA binding"/>
    <property type="evidence" value="ECO:0007669"/>
    <property type="project" value="UniProtKB-UniRule"/>
</dbReference>
<feature type="region of interest" description="Disordered" evidence="2">
    <location>
        <begin position="132"/>
        <end position="186"/>
    </location>
</feature>
<evidence type="ECO:0000256" key="1">
    <source>
        <dbReference type="PROSITE-ProRule" id="PRU00117"/>
    </source>
</evidence>
<sequence length="540" mass="59624">MLTSTCPPISPILVHPTRLPTHLPPPPFFVQTDGTLYFPPGFLPPPFPAVSDEEELHALTSTTGFSDESSSASSISGTDSEPLFCCPNVGVAPKQQTQKQKEKKSVVLTLMPLTGDEDHELRMYAKAQGEAKARKFGGRRNSSGSSTYSGGGPMTPTTSEYFSETASSQDSGRATGGLASSLSPMDENGQVINDDINDLLPMYEFEIPNSLVGLVIGVKGKTIKELSVRTNVRMLIRQHHTPEKVKTHQICQVRGKRDEINHCLQMLRRRFPSPRFPELNLQPVLPPPLPNNSFDMLSTQPTWLTLPEDIKCEIAVSAIIDPSHFFIHQPSHPSFNSLCHLDMYMLRLYGEHSNLPELPTPCQNGLLCAAPVVNAWFRAVTVQYYEDTDEVFVKFVDYGGYSKMARQDLRQIRTDLMSLPFQSTEVMLAHVRPVDGTTNWSEPAMKEFNALATGRVISAKLVGYAIDTRIPMVELYIPTKDANGDVTEIRFDQLLMEKGLARTADPSKMVRPSNASIAATQIGAKRPSLTSQTSQTTVVC</sequence>
<feature type="compositionally biased region" description="Polar residues" evidence="2">
    <location>
        <begin position="160"/>
        <end position="183"/>
    </location>
</feature>
<dbReference type="CDD" id="cd22395">
    <property type="entry name" value="KH-I_AKAP1"/>
    <property type="match status" value="1"/>
</dbReference>
<dbReference type="GO" id="GO:0005739">
    <property type="term" value="C:mitochondrion"/>
    <property type="evidence" value="ECO:0007669"/>
    <property type="project" value="UniProtKB-ARBA"/>
</dbReference>
<evidence type="ECO:0000259" key="3">
    <source>
        <dbReference type="PROSITE" id="PS50304"/>
    </source>
</evidence>
<dbReference type="Gene3D" id="3.30.1370.10">
    <property type="entry name" value="K Homology domain, type 1"/>
    <property type="match status" value="1"/>
</dbReference>
<dbReference type="InterPro" id="IPR047368">
    <property type="entry name" value="KH-I_AKAP1"/>
</dbReference>
<dbReference type="InterPro" id="IPR036612">
    <property type="entry name" value="KH_dom_type_1_sf"/>
</dbReference>
<evidence type="ECO:0000256" key="2">
    <source>
        <dbReference type="SAM" id="MobiDB-lite"/>
    </source>
</evidence>
<dbReference type="Gene3D" id="2.40.50.90">
    <property type="match status" value="1"/>
</dbReference>
<dbReference type="Gene3D" id="2.30.30.140">
    <property type="match status" value="1"/>
</dbReference>
<dbReference type="SMART" id="SM00333">
    <property type="entry name" value="TUDOR"/>
    <property type="match status" value="1"/>
</dbReference>
<dbReference type="InterPro" id="IPR002999">
    <property type="entry name" value="Tudor"/>
</dbReference>
<dbReference type="PANTHER" id="PTHR22948:SF65">
    <property type="entry name" value="A-KINASE ANCHORING PROTEIN 1"/>
    <property type="match status" value="1"/>
</dbReference>
<dbReference type="Proteomes" id="UP001152747">
    <property type="component" value="Unassembled WGS sequence"/>
</dbReference>